<dbReference type="InterPro" id="IPR027417">
    <property type="entry name" value="P-loop_NTPase"/>
</dbReference>
<keyword evidence="7" id="KW-0698">rRNA processing</keyword>
<evidence type="ECO:0000256" key="4">
    <source>
        <dbReference type="ARBA" id="ARBA00015422"/>
    </source>
</evidence>
<dbReference type="OrthoDB" id="10264378at2759"/>
<comment type="similarity">
    <text evidence="3 7">Belongs to the UTP25 family.</text>
</comment>
<feature type="compositionally biased region" description="Acidic residues" evidence="8">
    <location>
        <begin position="76"/>
        <end position="90"/>
    </location>
</feature>
<dbReference type="GO" id="GO:0000462">
    <property type="term" value="P:maturation of SSU-rRNA from tricistronic rRNA transcript (SSU-rRNA, 5.8S rRNA, LSU-rRNA)"/>
    <property type="evidence" value="ECO:0007669"/>
    <property type="project" value="TreeGrafter"/>
</dbReference>
<comment type="subcellular location">
    <subcellularLocation>
        <location evidence="2 7">Nucleus</location>
        <location evidence="2 7">Nucleolus</location>
    </subcellularLocation>
</comment>
<protein>
    <recommendedName>
        <fullName evidence="4 7">U3 small nucleolar RNA-associated protein 25</fullName>
        <shortName evidence="7">U3 snoRNA-associated protein 25</shortName>
    </recommendedName>
</protein>
<evidence type="ECO:0000256" key="7">
    <source>
        <dbReference type="RuleBase" id="RU365070"/>
    </source>
</evidence>
<evidence type="ECO:0000256" key="5">
    <source>
        <dbReference type="ARBA" id="ARBA00023242"/>
    </source>
</evidence>
<feature type="compositionally biased region" description="Acidic residues" evidence="8">
    <location>
        <begin position="657"/>
        <end position="669"/>
    </location>
</feature>
<keyword evidence="7" id="KW-0690">Ribosome biogenesis</keyword>
<dbReference type="EMBL" id="KE361632">
    <property type="protein sequence ID" value="EPQ29139.1"/>
    <property type="molecule type" value="Genomic_DNA"/>
</dbReference>
<organism evidence="11 12">
    <name type="scientific">Pseudozyma flocculosa PF-1</name>
    <dbReference type="NCBI Taxonomy" id="1277687"/>
    <lineage>
        <taxon>Eukaryota</taxon>
        <taxon>Fungi</taxon>
        <taxon>Dikarya</taxon>
        <taxon>Basidiomycota</taxon>
        <taxon>Ustilaginomycotina</taxon>
        <taxon>Ustilaginomycetes</taxon>
        <taxon>Ustilaginales</taxon>
        <taxon>Ustilaginaceae</taxon>
        <taxon>Pseudozyma</taxon>
    </lineage>
</organism>
<evidence type="ECO:0000259" key="10">
    <source>
        <dbReference type="Pfam" id="PF22916"/>
    </source>
</evidence>
<dbReference type="Pfam" id="PF22916">
    <property type="entry name" value="UTP25_NTPase-like"/>
    <property type="match status" value="1"/>
</dbReference>
<dbReference type="InterPro" id="IPR053939">
    <property type="entry name" value="UTP25_C"/>
</dbReference>
<evidence type="ECO:0000256" key="2">
    <source>
        <dbReference type="ARBA" id="ARBA00004604"/>
    </source>
</evidence>
<dbReference type="Gene3D" id="3.40.50.300">
    <property type="entry name" value="P-loop containing nucleotide triphosphate hydrolases"/>
    <property type="match status" value="1"/>
</dbReference>
<dbReference type="HOGENOM" id="CLU_018705_3_0_1"/>
<evidence type="ECO:0000313" key="11">
    <source>
        <dbReference type="EMBL" id="EPQ29139.1"/>
    </source>
</evidence>
<evidence type="ECO:0000259" key="9">
    <source>
        <dbReference type="Pfam" id="PF06862"/>
    </source>
</evidence>
<dbReference type="Proteomes" id="UP000053664">
    <property type="component" value="Unassembled WGS sequence"/>
</dbReference>
<gene>
    <name evidence="11" type="ORF">PFL1_03427</name>
</gene>
<evidence type="ECO:0000256" key="8">
    <source>
        <dbReference type="SAM" id="MobiDB-lite"/>
    </source>
</evidence>
<dbReference type="InterPro" id="IPR053940">
    <property type="entry name" value="UTP25_NTPase-like"/>
</dbReference>
<reference evidence="11 12" key="1">
    <citation type="journal article" date="2013" name="Plant Cell">
        <title>The transition from a phytopathogenic smut ancestor to an anamorphic biocontrol agent deciphered by comparative whole-genome analysis.</title>
        <authorList>
            <person name="Lefebvre F."/>
            <person name="Joly D.L."/>
            <person name="Labbe C."/>
            <person name="Teichmann B."/>
            <person name="Linning R."/>
            <person name="Belzile F."/>
            <person name="Bakkeren G."/>
            <person name="Belanger R.R."/>
        </authorList>
    </citation>
    <scope>NUCLEOTIDE SEQUENCE [LARGE SCALE GENOMIC DNA]</scope>
    <source>
        <strain evidence="11 12">PF-1</strain>
    </source>
</reference>
<dbReference type="PANTHER" id="PTHR12933">
    <property type="entry name" value="ORF PROTEIN-RELATED"/>
    <property type="match status" value="1"/>
</dbReference>
<evidence type="ECO:0000256" key="3">
    <source>
        <dbReference type="ARBA" id="ARBA00009223"/>
    </source>
</evidence>
<dbReference type="GO" id="GO:0019843">
    <property type="term" value="F:rRNA binding"/>
    <property type="evidence" value="ECO:0007669"/>
    <property type="project" value="TreeGrafter"/>
</dbReference>
<dbReference type="GeneID" id="19317537"/>
<feature type="compositionally biased region" description="Polar residues" evidence="8">
    <location>
        <begin position="36"/>
        <end position="48"/>
    </location>
</feature>
<evidence type="ECO:0000256" key="1">
    <source>
        <dbReference type="ARBA" id="ARBA00002883"/>
    </source>
</evidence>
<dbReference type="RefSeq" id="XP_007879135.1">
    <property type="nucleotide sequence ID" value="XM_007880944.1"/>
</dbReference>
<dbReference type="KEGG" id="pfp:PFL1_03427"/>
<dbReference type="GO" id="GO:0034511">
    <property type="term" value="F:U3 snoRNA binding"/>
    <property type="evidence" value="ECO:0007669"/>
    <property type="project" value="InterPro"/>
</dbReference>
<comment type="subunit">
    <text evidence="7">Component of the ribosomal small subunit (SSU) processome composed of at least 40 protein subunits and snoRNA U3.</text>
</comment>
<dbReference type="AlphaFoldDB" id="A0A061H9L2"/>
<dbReference type="eggNOG" id="KOG2340">
    <property type="taxonomic scope" value="Eukaryota"/>
</dbReference>
<dbReference type="GO" id="GO:0032040">
    <property type="term" value="C:small-subunit processome"/>
    <property type="evidence" value="ECO:0007669"/>
    <property type="project" value="TreeGrafter"/>
</dbReference>
<feature type="compositionally biased region" description="Low complexity" evidence="8">
    <location>
        <begin position="97"/>
        <end position="113"/>
    </location>
</feature>
<dbReference type="Pfam" id="PF06862">
    <property type="entry name" value="Utp25_C"/>
    <property type="match status" value="1"/>
</dbReference>
<evidence type="ECO:0000313" key="12">
    <source>
        <dbReference type="Proteomes" id="UP000053664"/>
    </source>
</evidence>
<feature type="region of interest" description="Disordered" evidence="8">
    <location>
        <begin position="650"/>
        <end position="672"/>
    </location>
</feature>
<comment type="function">
    <text evidence="1 7">DEAD-box RNA helicase-like protein required for pre-18S rRNA processing, specifically at sites A0, A1, and A2.</text>
</comment>
<dbReference type="PANTHER" id="PTHR12933:SF0">
    <property type="entry name" value="U3 SMALL NUCLEOLAR RNA-ASSOCIATED PROTEIN 25 HOMOLOG"/>
    <property type="match status" value="1"/>
</dbReference>
<sequence length="709" mass="79760">MDPTLKLMTLINVSAARPGKRQKLATSHYNKITSRAAVASTTLSQSTKPNRDSLPAPSSDDAELAHSATPKLVGADDADSSDDDDDDDERGDGQHDGQGQQRKGDGAAATKGKAPVDAFQAHFGSLGPHAQAVEKLPAENAELSWTNSRQKLGPLGDVVVSRPQLDGLDSQNAELVGHPQAKVLESFQHYIEKRYPTGITPLQTTLANKLASYIDVAHTEVDLDERAQLRETIAMHAMSHVTKTRRRILKNNERLAKLASADDGAAASLTADVRDQGFTRPKVLVLLPFRNSAKEWVRLLQSFSLCSQVDNKSRFESDFSLPEGTVDKLADASAYSRFPRDHVETFRGNIDDSFKLGLKVTRKSLKLYSPFYDSDVIVASPLGLRLIIEKERDADFLSSIEMLVVDQLDVMAMQNWDHLQFVLGHLNQIPKQARETDFSRVKQWYLDGRAPLFRQTVLLSGYDFPELRALYAKELRNVAGKLRTVRTHAEGTMALTRPGIRQVFTRFDCVNLHSEADLRFQHFTTKTYPQLQKSAVSSSHTLVFVPSYFDFVRLDDWLRKQKGASYAAISEYSTNREILRARESFFSGRKAMLLITERFHFYRRYFIRGAKTLVFYDLPDHAAFFAEVLQFPFTRKNTIFLEEKAKAGRAGKRGAGDEGDEEEEEETDPSEVSVHVVFSRYGFMKLERIVGAQEARRMVEGQKATWRFV</sequence>
<feature type="region of interest" description="Disordered" evidence="8">
    <location>
        <begin position="36"/>
        <end position="113"/>
    </location>
</feature>
<evidence type="ECO:0000256" key="6">
    <source>
        <dbReference type="ARBA" id="ARBA00023274"/>
    </source>
</evidence>
<accession>A0A061H9L2</accession>
<keyword evidence="6 7" id="KW-0687">Ribonucleoprotein</keyword>
<proteinExistence type="inferred from homology"/>
<feature type="domain" description="UTP25 C-terminal" evidence="9">
    <location>
        <begin position="496"/>
        <end position="634"/>
    </location>
</feature>
<feature type="domain" description="UTP25 NTP hydrolase-like" evidence="10">
    <location>
        <begin position="213"/>
        <end position="481"/>
    </location>
</feature>
<name>A0A061H9L2_9BASI</name>
<keyword evidence="5 7" id="KW-0539">Nucleus</keyword>
<dbReference type="InterPro" id="IPR010678">
    <property type="entry name" value="UTP25"/>
</dbReference>